<evidence type="ECO:0008006" key="4">
    <source>
        <dbReference type="Google" id="ProtNLM"/>
    </source>
</evidence>
<proteinExistence type="predicted"/>
<accession>A0ABQ4JFJ0</accession>
<dbReference type="RefSeq" id="WP_204036571.1">
    <property type="nucleotide sequence ID" value="NZ_BOPC01000061.1"/>
</dbReference>
<sequence>MTDHPENRSERLRAAVASGDPLEVEAVAAVWSTLTEVTAQLALDLGQEMEDLAVDWTGSDSERYRASIFKIEKSCRAISEGAHSAREALDMMAKRLREVKEAIEQNHHEPDFRSLATELRPASVLGRQHSYVPDDATLQAARLKATRLLAELDDWLQVRGASIQMPRGYRDTSDPLWYTDGATSGRVPRQGAGAWPAQPKRQLDAWRGDRPARRYPGLINNDGPDDEPSDVY</sequence>
<feature type="compositionally biased region" description="Acidic residues" evidence="1">
    <location>
        <begin position="223"/>
        <end position="232"/>
    </location>
</feature>
<evidence type="ECO:0000313" key="2">
    <source>
        <dbReference type="EMBL" id="GIJ29095.1"/>
    </source>
</evidence>
<organism evidence="2 3">
    <name type="scientific">Micromonospora qiuiae</name>
    <dbReference type="NCBI Taxonomy" id="502268"/>
    <lineage>
        <taxon>Bacteria</taxon>
        <taxon>Bacillati</taxon>
        <taxon>Actinomycetota</taxon>
        <taxon>Actinomycetes</taxon>
        <taxon>Micromonosporales</taxon>
        <taxon>Micromonosporaceae</taxon>
        <taxon>Micromonospora</taxon>
    </lineage>
</organism>
<evidence type="ECO:0000313" key="3">
    <source>
        <dbReference type="Proteomes" id="UP000653076"/>
    </source>
</evidence>
<reference evidence="2 3" key="1">
    <citation type="submission" date="2021-01" db="EMBL/GenBank/DDBJ databases">
        <title>Whole genome shotgun sequence of Verrucosispora qiuiae NBRC 106684.</title>
        <authorList>
            <person name="Komaki H."/>
            <person name="Tamura T."/>
        </authorList>
    </citation>
    <scope>NUCLEOTIDE SEQUENCE [LARGE SCALE GENOMIC DNA]</scope>
    <source>
        <strain evidence="2 3">NBRC 106684</strain>
    </source>
</reference>
<gene>
    <name evidence="2" type="ORF">Vqi01_42570</name>
</gene>
<dbReference type="Gene3D" id="1.10.287.1060">
    <property type="entry name" value="ESAT-6-like"/>
    <property type="match status" value="1"/>
</dbReference>
<dbReference type="EMBL" id="BOPC01000061">
    <property type="protein sequence ID" value="GIJ29095.1"/>
    <property type="molecule type" value="Genomic_DNA"/>
</dbReference>
<evidence type="ECO:0000256" key="1">
    <source>
        <dbReference type="SAM" id="MobiDB-lite"/>
    </source>
</evidence>
<comment type="caution">
    <text evidence="2">The sequence shown here is derived from an EMBL/GenBank/DDBJ whole genome shotgun (WGS) entry which is preliminary data.</text>
</comment>
<name>A0ABQ4JFJ0_9ACTN</name>
<dbReference type="InterPro" id="IPR036689">
    <property type="entry name" value="ESAT-6-like_sf"/>
</dbReference>
<keyword evidence="3" id="KW-1185">Reference proteome</keyword>
<dbReference type="Proteomes" id="UP000653076">
    <property type="component" value="Unassembled WGS sequence"/>
</dbReference>
<feature type="compositionally biased region" description="Basic and acidic residues" evidence="1">
    <location>
        <begin position="201"/>
        <end position="212"/>
    </location>
</feature>
<feature type="region of interest" description="Disordered" evidence="1">
    <location>
        <begin position="184"/>
        <end position="232"/>
    </location>
</feature>
<protein>
    <recommendedName>
        <fullName evidence="4">WXG100 family type VII secretion target</fullName>
    </recommendedName>
</protein>
<dbReference type="SUPFAM" id="SSF140453">
    <property type="entry name" value="EsxAB dimer-like"/>
    <property type="match status" value="1"/>
</dbReference>